<dbReference type="SMART" id="SM01093">
    <property type="entry name" value="CP12"/>
    <property type="match status" value="1"/>
</dbReference>
<accession>A0A7C3VIY4</accession>
<dbReference type="PANTHER" id="PTHR33921:SF15">
    <property type="entry name" value="CALVIN CYCLE PROTEIN CP12-2, CHLOROPLASTIC"/>
    <property type="match status" value="1"/>
</dbReference>
<evidence type="ECO:0000259" key="1">
    <source>
        <dbReference type="SMART" id="SM01093"/>
    </source>
</evidence>
<name>A0A7C3VIY4_9CYAN</name>
<dbReference type="EMBL" id="DSPX01000073">
    <property type="protein sequence ID" value="HGG00497.1"/>
    <property type="molecule type" value="Genomic_DNA"/>
</dbReference>
<proteinExistence type="predicted"/>
<dbReference type="PANTHER" id="PTHR33921">
    <property type="entry name" value="CALVIN CYCLE PROTEIN CP12-2, CHLOROPLASTIC"/>
    <property type="match status" value="1"/>
</dbReference>
<sequence length="101" mass="11051">MTPVVADRLQKPGFSFTGARFGIPSRGEGKTLEVEIDEAIAEARAITAEKGVTSRESAVAWDIVEELLSAAAHKREKEPKNAFARYCEEHPSASEALMYDL</sequence>
<dbReference type="InterPro" id="IPR003823">
    <property type="entry name" value="CP12_dom"/>
</dbReference>
<feature type="domain" description="CP12" evidence="1">
    <location>
        <begin position="32"/>
        <end position="101"/>
    </location>
</feature>
<protein>
    <recommendedName>
        <fullName evidence="1">CP12 domain-containing protein</fullName>
    </recommendedName>
</protein>
<dbReference type="Pfam" id="PF02672">
    <property type="entry name" value="CP12"/>
    <property type="match status" value="1"/>
</dbReference>
<comment type="caution">
    <text evidence="2">The sequence shown here is derived from an EMBL/GenBank/DDBJ whole genome shotgun (WGS) entry which is preliminary data.</text>
</comment>
<gene>
    <name evidence="2" type="ORF">ENR15_07560</name>
</gene>
<dbReference type="InterPro" id="IPR039314">
    <property type="entry name" value="CP12-like"/>
</dbReference>
<organism evidence="2">
    <name type="scientific">Planktothricoides sp. SpSt-374</name>
    <dbReference type="NCBI Taxonomy" id="2282167"/>
    <lineage>
        <taxon>Bacteria</taxon>
        <taxon>Bacillati</taxon>
        <taxon>Cyanobacteriota</taxon>
        <taxon>Cyanophyceae</taxon>
        <taxon>Oscillatoriophycideae</taxon>
        <taxon>Oscillatoriales</taxon>
        <taxon>Oscillatoriaceae</taxon>
        <taxon>Planktothricoides</taxon>
    </lineage>
</organism>
<reference evidence="2" key="1">
    <citation type="journal article" date="2020" name="mSystems">
        <title>Genome- and Community-Level Interaction Insights into Carbon Utilization and Element Cycling Functions of Hydrothermarchaeota in Hydrothermal Sediment.</title>
        <authorList>
            <person name="Zhou Z."/>
            <person name="Liu Y."/>
            <person name="Xu W."/>
            <person name="Pan J."/>
            <person name="Luo Z.H."/>
            <person name="Li M."/>
        </authorList>
    </citation>
    <scope>NUCLEOTIDE SEQUENCE [LARGE SCALE GENOMIC DNA]</scope>
    <source>
        <strain evidence="2">SpSt-374</strain>
    </source>
</reference>
<dbReference type="AlphaFoldDB" id="A0A7C3VIY4"/>
<evidence type="ECO:0000313" key="2">
    <source>
        <dbReference type="EMBL" id="HGG00497.1"/>
    </source>
</evidence>